<accession>A0ABM1VK24</accession>
<keyword evidence="2" id="KW-0677">Repeat</keyword>
<organism evidence="4 5">
    <name type="scientific">Echinops telfairi</name>
    <name type="common">Lesser hedgehog tenrec</name>
    <dbReference type="NCBI Taxonomy" id="9371"/>
    <lineage>
        <taxon>Eukaryota</taxon>
        <taxon>Metazoa</taxon>
        <taxon>Chordata</taxon>
        <taxon>Craniata</taxon>
        <taxon>Vertebrata</taxon>
        <taxon>Euteleostomi</taxon>
        <taxon>Mammalia</taxon>
        <taxon>Eutheria</taxon>
        <taxon>Afrotheria</taxon>
        <taxon>Tenrecidae</taxon>
        <taxon>Tenrecinae</taxon>
        <taxon>Echinops</taxon>
    </lineage>
</organism>
<keyword evidence="4" id="KW-1185">Reference proteome</keyword>
<feature type="region of interest" description="Disordered" evidence="3">
    <location>
        <begin position="40"/>
        <end position="61"/>
    </location>
</feature>
<dbReference type="RefSeq" id="XP_030741638.1">
    <property type="nucleotide sequence ID" value="XM_030885778.1"/>
</dbReference>
<evidence type="ECO:0000256" key="1">
    <source>
        <dbReference type="ARBA" id="ARBA00022614"/>
    </source>
</evidence>
<feature type="non-terminal residue" evidence="5">
    <location>
        <position position="1"/>
    </location>
</feature>
<evidence type="ECO:0000256" key="3">
    <source>
        <dbReference type="SAM" id="MobiDB-lite"/>
    </source>
</evidence>
<keyword evidence="1" id="KW-0433">Leucine-rich repeat</keyword>
<evidence type="ECO:0000256" key="2">
    <source>
        <dbReference type="ARBA" id="ARBA00022737"/>
    </source>
</evidence>
<protein>
    <submittedName>
        <fullName evidence="5">PRAME family member 12-like</fullName>
    </submittedName>
</protein>
<dbReference type="GeneID" id="101660128"/>
<dbReference type="Gene3D" id="3.80.10.10">
    <property type="entry name" value="Ribonuclease Inhibitor"/>
    <property type="match status" value="1"/>
</dbReference>
<proteinExistence type="predicted"/>
<evidence type="ECO:0000313" key="4">
    <source>
        <dbReference type="Proteomes" id="UP000694863"/>
    </source>
</evidence>
<gene>
    <name evidence="5" type="primary">LOC101660128</name>
</gene>
<feature type="compositionally biased region" description="Polar residues" evidence="3">
    <location>
        <begin position="43"/>
        <end position="55"/>
    </location>
</feature>
<sequence length="405" mass="45672">LDVLLARRATPQRWKLKVLDLQVNADRTFWDVWLGTHADETSSEATQPGTQTQNGHPARPGETFASLAAPVAVVFPNLCFQKTDQDELLNFLTERVTQGKDLPHLCCTKLEFGRPVPHHPIVMERILKMVQLDAVQEVEVTCKWDLDYLNWFAPYLAQMGHLQSLRLSGIRLGCRWFSSKDEVDEQLARLTSQLSRLRSLQHLILRGITFCHDHLYKLLRGLPTPLVSLGIVDGLLYFSDLTHLSLCPCLHQLRFLDLHGVCKVGLDHSFLHLLIESTSATLTHLDLGDCNIKDRDLKALQLALGHCSQLRTLLLCGNPISTVALQGLLHHTFPLCKLSLVELPVPPHCYVGPAHFLHLNRLVRAMDQLRLTLPVHKVHSLNFAHSPDSRAYDAILLHLDNGRTS</sequence>
<evidence type="ECO:0000313" key="5">
    <source>
        <dbReference type="RefSeq" id="XP_030741638.1"/>
    </source>
</evidence>
<name>A0ABM1VK24_ECHTE</name>
<dbReference type="PANTHER" id="PTHR14224:SF24">
    <property type="entry name" value="MELANOMA ANTIGEN PREFERENTIALLY EXPRESSED IN TUMORS"/>
    <property type="match status" value="1"/>
</dbReference>
<dbReference type="Proteomes" id="UP000694863">
    <property type="component" value="Unplaced"/>
</dbReference>
<dbReference type="SUPFAM" id="SSF52047">
    <property type="entry name" value="RNI-like"/>
    <property type="match status" value="1"/>
</dbReference>
<reference evidence="5" key="1">
    <citation type="submission" date="2025-08" db="UniProtKB">
        <authorList>
            <consortium name="RefSeq"/>
        </authorList>
    </citation>
    <scope>IDENTIFICATION</scope>
</reference>
<dbReference type="PANTHER" id="PTHR14224">
    <property type="entry name" value="SIMILAR TO PREFERENTIALLY EXPRESSED ANTIGEN IN MELANOMA-LIKE 3"/>
    <property type="match status" value="1"/>
</dbReference>
<dbReference type="InterPro" id="IPR050694">
    <property type="entry name" value="LRRC14/PRAME"/>
</dbReference>
<dbReference type="InterPro" id="IPR032675">
    <property type="entry name" value="LRR_dom_sf"/>
</dbReference>